<gene>
    <name evidence="9" type="ORF">ATZ99_18360</name>
</gene>
<evidence type="ECO:0000256" key="4">
    <source>
        <dbReference type="ARBA" id="ARBA00022801"/>
    </source>
</evidence>
<dbReference type="NCBIfam" id="NF000642">
    <property type="entry name" value="PRK00024.1"/>
    <property type="match status" value="1"/>
</dbReference>
<dbReference type="Gene3D" id="3.40.140.10">
    <property type="entry name" value="Cytidine Deaminase, domain 2"/>
    <property type="match status" value="1"/>
</dbReference>
<dbReference type="PROSITE" id="PS01302">
    <property type="entry name" value="UPF0758"/>
    <property type="match status" value="1"/>
</dbReference>
<keyword evidence="6" id="KW-0482">Metalloprotease</keyword>
<evidence type="ECO:0000256" key="6">
    <source>
        <dbReference type="ARBA" id="ARBA00023049"/>
    </source>
</evidence>
<dbReference type="PROSITE" id="PS50249">
    <property type="entry name" value="MPN"/>
    <property type="match status" value="1"/>
</dbReference>
<dbReference type="InterPro" id="IPR046778">
    <property type="entry name" value="UPF0758_N"/>
</dbReference>
<dbReference type="AlphaFoldDB" id="A0A162MA89"/>
<evidence type="ECO:0000256" key="1">
    <source>
        <dbReference type="ARBA" id="ARBA00010243"/>
    </source>
</evidence>
<keyword evidence="5" id="KW-0862">Zinc</keyword>
<dbReference type="InterPro" id="IPR020891">
    <property type="entry name" value="UPF0758_CS"/>
</dbReference>
<comment type="caution">
    <text evidence="9">The sequence shown here is derived from an EMBL/GenBank/DDBJ whole genome shotgun (WGS) entry which is preliminary data.</text>
</comment>
<dbReference type="EMBL" id="LOHZ01000040">
    <property type="protein sequence ID" value="KYO64778.1"/>
    <property type="molecule type" value="Genomic_DNA"/>
</dbReference>
<dbReference type="InterPro" id="IPR037518">
    <property type="entry name" value="MPN"/>
</dbReference>
<dbReference type="RefSeq" id="WP_083947442.1">
    <property type="nucleotide sequence ID" value="NZ_LOHZ01000040.1"/>
</dbReference>
<dbReference type="SUPFAM" id="SSF102712">
    <property type="entry name" value="JAB1/MPN domain"/>
    <property type="match status" value="1"/>
</dbReference>
<organism evidence="9 10">
    <name type="scientific">Thermovenabulum gondwanense</name>
    <dbReference type="NCBI Taxonomy" id="520767"/>
    <lineage>
        <taxon>Bacteria</taxon>
        <taxon>Bacillati</taxon>
        <taxon>Bacillota</taxon>
        <taxon>Clostridia</taxon>
        <taxon>Thermosediminibacterales</taxon>
        <taxon>Thermosediminibacteraceae</taxon>
        <taxon>Thermovenabulum</taxon>
    </lineage>
</organism>
<evidence type="ECO:0000259" key="8">
    <source>
        <dbReference type="PROSITE" id="PS50249"/>
    </source>
</evidence>
<evidence type="ECO:0000256" key="5">
    <source>
        <dbReference type="ARBA" id="ARBA00022833"/>
    </source>
</evidence>
<dbReference type="CDD" id="cd08071">
    <property type="entry name" value="MPN_DUF2466"/>
    <property type="match status" value="1"/>
</dbReference>
<keyword evidence="2" id="KW-0645">Protease</keyword>
<protein>
    <recommendedName>
        <fullName evidence="8">MPN domain-containing protein</fullName>
    </recommendedName>
</protein>
<dbReference type="InterPro" id="IPR001405">
    <property type="entry name" value="UPF0758"/>
</dbReference>
<dbReference type="PATRIC" id="fig|520767.4.peg.1959"/>
<evidence type="ECO:0000256" key="3">
    <source>
        <dbReference type="ARBA" id="ARBA00022723"/>
    </source>
</evidence>
<evidence type="ECO:0000256" key="2">
    <source>
        <dbReference type="ARBA" id="ARBA00022670"/>
    </source>
</evidence>
<dbReference type="STRING" id="520767.ATZ99_18360"/>
<dbReference type="GO" id="GO:0006508">
    <property type="term" value="P:proteolysis"/>
    <property type="evidence" value="ECO:0007669"/>
    <property type="project" value="UniProtKB-KW"/>
</dbReference>
<evidence type="ECO:0000313" key="10">
    <source>
        <dbReference type="Proteomes" id="UP000075737"/>
    </source>
</evidence>
<sequence length="230" mass="25344">MKTVKIKDLPEEQRPRERMWTLGAEALNDAELLALILGTGTKSESALMLAQRLLKGDGGKKGLEYIYNASLEELSNLKGIGAAKAVKIKAAVEMGRRIASNYGVKKIVINSPKDVENLLKEEMRVLEKEHFRVILLDTKNKVISVEEISIGTLDSSIVHPREVFKPAIKRSSSSIILVHNHPSGDPYPSKEDIVITKRLCEAGKLLGIHVVDHIIIGNSSFSFKANGLLE</sequence>
<dbReference type="NCBIfam" id="TIGR00608">
    <property type="entry name" value="radc"/>
    <property type="match status" value="1"/>
</dbReference>
<name>A0A162MA89_9FIRM</name>
<keyword evidence="10" id="KW-1185">Reference proteome</keyword>
<dbReference type="PANTHER" id="PTHR30471">
    <property type="entry name" value="DNA REPAIR PROTEIN RADC"/>
    <property type="match status" value="1"/>
</dbReference>
<dbReference type="GO" id="GO:0046872">
    <property type="term" value="F:metal ion binding"/>
    <property type="evidence" value="ECO:0007669"/>
    <property type="project" value="UniProtKB-KW"/>
</dbReference>
<dbReference type="Pfam" id="PF20582">
    <property type="entry name" value="UPF0758_N"/>
    <property type="match status" value="1"/>
</dbReference>
<dbReference type="Proteomes" id="UP000075737">
    <property type="component" value="Unassembled WGS sequence"/>
</dbReference>
<dbReference type="InterPro" id="IPR025657">
    <property type="entry name" value="RadC_JAB"/>
</dbReference>
<feature type="domain" description="MPN" evidence="8">
    <location>
        <begin position="108"/>
        <end position="229"/>
    </location>
</feature>
<dbReference type="PANTHER" id="PTHR30471:SF3">
    <property type="entry name" value="UPF0758 PROTEIN YEES-RELATED"/>
    <property type="match status" value="1"/>
</dbReference>
<evidence type="ECO:0000256" key="7">
    <source>
        <dbReference type="RuleBase" id="RU003797"/>
    </source>
</evidence>
<accession>A0A162MA89</accession>
<keyword evidence="4" id="KW-0378">Hydrolase</keyword>
<dbReference type="InterPro" id="IPR010994">
    <property type="entry name" value="RuvA_2-like"/>
</dbReference>
<dbReference type="Pfam" id="PF04002">
    <property type="entry name" value="RadC"/>
    <property type="match status" value="1"/>
</dbReference>
<proteinExistence type="inferred from homology"/>
<dbReference type="SUPFAM" id="SSF47781">
    <property type="entry name" value="RuvA domain 2-like"/>
    <property type="match status" value="1"/>
</dbReference>
<reference evidence="9 10" key="1">
    <citation type="submission" date="2015-12" db="EMBL/GenBank/DDBJ databases">
        <title>Draft genome of Thermovenabulum gondwanense isolated from a red thermophilic microbial mat colonisisng an outflow channel of a bore well.</title>
        <authorList>
            <person name="Patel B.K."/>
        </authorList>
    </citation>
    <scope>NUCLEOTIDE SEQUENCE [LARGE SCALE GENOMIC DNA]</scope>
    <source>
        <strain evidence="9 10">R270</strain>
    </source>
</reference>
<comment type="similarity">
    <text evidence="1 7">Belongs to the UPF0758 family.</text>
</comment>
<keyword evidence="3" id="KW-0479">Metal-binding</keyword>
<evidence type="ECO:0000313" key="9">
    <source>
        <dbReference type="EMBL" id="KYO64778.1"/>
    </source>
</evidence>
<dbReference type="GO" id="GO:0008237">
    <property type="term" value="F:metallopeptidase activity"/>
    <property type="evidence" value="ECO:0007669"/>
    <property type="project" value="UniProtKB-KW"/>
</dbReference>